<feature type="domain" description="UVR" evidence="9">
    <location>
        <begin position="251"/>
        <end position="286"/>
    </location>
</feature>
<dbReference type="Gene3D" id="1.10.150.20">
    <property type="entry name" value="5' to 3' exonuclease, C-terminal subdomain"/>
    <property type="match status" value="1"/>
</dbReference>
<dbReference type="InterPro" id="IPR047296">
    <property type="entry name" value="GIY-YIG_UvrC_Cho"/>
</dbReference>
<feature type="domain" description="UvrC family homology region profile" evidence="11">
    <location>
        <begin position="302"/>
        <end position="555"/>
    </location>
</feature>
<dbReference type="EMBL" id="FXAF01000006">
    <property type="protein sequence ID" value="SMF50623.1"/>
    <property type="molecule type" value="Genomic_DNA"/>
</dbReference>
<sequence>MNGTKLPDGGVLYDETEDDDDDALSSEPSEGPAASIDWNEALKNETGLKGAELIAEFVKHLPNGPGVYRMFNEAGDVLYVGKARSLKKRVGNYAQGRVHSNRIARMVRETTHMEFVTTRTETEALLLEANLIKRLRPRFNVLLRDDKSFPYILITGDHRAPAIFKHRGARARKGDYFGPFASAAAVGRTINSLQRAFLLRTCTDSVFETRTRPCLLFQIKRCSGPCTYEISDEDYAGLVREAKDFLSGKSQNVKSAIAAQMAEASEDLDFERAAVYRDRLAALSHVQSHQGINPAGVEEADVFAIHHEGGLSCIQVFFFRTGQNWGNRAYFPKADPQLSGAEVLNAFLAQFYDDKPVPKQILLSEAVEEQELLAQALSEKAGHRVAISVPQRGEKKDLVGHVLANAREAHGRKLAETSSQARLLQGLAETFGLARVPRRIEIYDNSHIMGTNAVGGMVVAGPEGFVKSQYRKFNIKSTDITPGDDFGMMREVMTRRFSRLLKEEGLPDRSADAAAAAGSDDLNDAAFPDASFPAWPDVILIDGGQGQMTAVRAILDELGIRDVVTAIGVAKGVDREAGRERFFADGKSDFSLPPRDPVLYFIQRLRDEAHRFAIGSHRARRKKEMVRNPLDEISGIGPGRKRKLLQHFGTAKAVSRAGLTDLMAVEGISEAVAKQIYNHFHESRAG</sequence>
<evidence type="ECO:0000256" key="7">
    <source>
        <dbReference type="HAMAP-Rule" id="MF_00203"/>
    </source>
</evidence>
<dbReference type="Proteomes" id="UP000192903">
    <property type="component" value="Unassembled WGS sequence"/>
</dbReference>
<dbReference type="InterPro" id="IPR001943">
    <property type="entry name" value="UVR_dom"/>
</dbReference>
<dbReference type="NCBIfam" id="TIGR00194">
    <property type="entry name" value="uvrC"/>
    <property type="match status" value="1"/>
</dbReference>
<dbReference type="GO" id="GO:0009432">
    <property type="term" value="P:SOS response"/>
    <property type="evidence" value="ECO:0007669"/>
    <property type="project" value="UniProtKB-UniRule"/>
</dbReference>
<dbReference type="NCBIfam" id="NF001824">
    <property type="entry name" value="PRK00558.1-5"/>
    <property type="match status" value="1"/>
</dbReference>
<dbReference type="InterPro" id="IPR010994">
    <property type="entry name" value="RuvA_2-like"/>
</dbReference>
<dbReference type="Pfam" id="PF01541">
    <property type="entry name" value="GIY-YIG"/>
    <property type="match status" value="1"/>
</dbReference>
<dbReference type="InterPro" id="IPR038476">
    <property type="entry name" value="UvrC_RNase_H_dom_sf"/>
</dbReference>
<dbReference type="GO" id="GO:0006289">
    <property type="term" value="P:nucleotide-excision repair"/>
    <property type="evidence" value="ECO:0007669"/>
    <property type="project" value="UniProtKB-UniRule"/>
</dbReference>
<dbReference type="Gene3D" id="4.10.860.10">
    <property type="entry name" value="UVR domain"/>
    <property type="match status" value="1"/>
</dbReference>
<dbReference type="Pfam" id="PF02151">
    <property type="entry name" value="UVR"/>
    <property type="match status" value="1"/>
</dbReference>
<evidence type="ECO:0000256" key="2">
    <source>
        <dbReference type="ARBA" id="ARBA00022763"/>
    </source>
</evidence>
<evidence type="ECO:0000259" key="10">
    <source>
        <dbReference type="PROSITE" id="PS50164"/>
    </source>
</evidence>
<dbReference type="FunFam" id="3.30.420.340:FF:000001">
    <property type="entry name" value="UvrABC system protein C"/>
    <property type="match status" value="1"/>
</dbReference>
<evidence type="ECO:0000256" key="4">
    <source>
        <dbReference type="ARBA" id="ARBA00022881"/>
    </source>
</evidence>
<dbReference type="FunFam" id="3.40.1440.10:FF:000001">
    <property type="entry name" value="UvrABC system protein C"/>
    <property type="match status" value="1"/>
</dbReference>
<dbReference type="InterPro" id="IPR001162">
    <property type="entry name" value="UvrC_RNase_H_dom"/>
</dbReference>
<keyword evidence="13" id="KW-1185">Reference proteome</keyword>
<dbReference type="Pfam" id="PF14520">
    <property type="entry name" value="HHH_5"/>
    <property type="match status" value="1"/>
</dbReference>
<comment type="subcellular location">
    <subcellularLocation>
        <location evidence="7">Cytoplasm</location>
    </subcellularLocation>
</comment>
<dbReference type="Pfam" id="PF22920">
    <property type="entry name" value="UvrC_RNaseH"/>
    <property type="match status" value="1"/>
</dbReference>
<dbReference type="HAMAP" id="MF_00203">
    <property type="entry name" value="UvrC"/>
    <property type="match status" value="1"/>
</dbReference>
<evidence type="ECO:0000256" key="6">
    <source>
        <dbReference type="ARBA" id="ARBA00023236"/>
    </source>
</evidence>
<evidence type="ECO:0000256" key="3">
    <source>
        <dbReference type="ARBA" id="ARBA00022769"/>
    </source>
</evidence>
<dbReference type="PANTHER" id="PTHR30562">
    <property type="entry name" value="UVRC/OXIDOREDUCTASE"/>
    <property type="match status" value="1"/>
</dbReference>
<reference evidence="13" key="1">
    <citation type="submission" date="2017-04" db="EMBL/GenBank/DDBJ databases">
        <authorList>
            <person name="Varghese N."/>
            <person name="Submissions S."/>
        </authorList>
    </citation>
    <scope>NUCLEOTIDE SEQUENCE [LARGE SCALE GENOMIC DNA]</scope>
    <source>
        <strain evidence="13">B4P</strain>
    </source>
</reference>
<keyword evidence="1 7" id="KW-0963">Cytoplasm</keyword>
<dbReference type="GO" id="GO:0009380">
    <property type="term" value="C:excinuclease repair complex"/>
    <property type="evidence" value="ECO:0007669"/>
    <property type="project" value="InterPro"/>
</dbReference>
<gene>
    <name evidence="7" type="primary">uvrC</name>
    <name evidence="12" type="ORF">SAMN02982989_2805</name>
</gene>
<comment type="similarity">
    <text evidence="7">Belongs to the UvrC family.</text>
</comment>
<evidence type="ECO:0000256" key="5">
    <source>
        <dbReference type="ARBA" id="ARBA00023204"/>
    </source>
</evidence>
<accession>A0A1X7FDX6</accession>
<dbReference type="InterPro" id="IPR050066">
    <property type="entry name" value="UvrABC_protein_C"/>
</dbReference>
<dbReference type="STRING" id="464029.SAMN02982989_2805"/>
<dbReference type="InterPro" id="IPR000305">
    <property type="entry name" value="GIY-YIG_endonuc"/>
</dbReference>
<organism evidence="12 13">
    <name type="scientific">Xaviernesmea oryzae</name>
    <dbReference type="NCBI Taxonomy" id="464029"/>
    <lineage>
        <taxon>Bacteria</taxon>
        <taxon>Pseudomonadati</taxon>
        <taxon>Pseudomonadota</taxon>
        <taxon>Alphaproteobacteria</taxon>
        <taxon>Hyphomicrobiales</taxon>
        <taxon>Rhizobiaceae</taxon>
        <taxon>Rhizobium/Agrobacterium group</taxon>
        <taxon>Xaviernesmea</taxon>
    </lineage>
</organism>
<dbReference type="InterPro" id="IPR036876">
    <property type="entry name" value="UVR_dom_sf"/>
</dbReference>
<feature type="region of interest" description="Disordered" evidence="8">
    <location>
        <begin position="1"/>
        <end position="34"/>
    </location>
</feature>
<dbReference type="PROSITE" id="PS50164">
    <property type="entry name" value="GIY_YIG"/>
    <property type="match status" value="1"/>
</dbReference>
<dbReference type="SUPFAM" id="SSF46600">
    <property type="entry name" value="C-terminal UvrC-binding domain of UvrB"/>
    <property type="match status" value="1"/>
</dbReference>
<dbReference type="PROSITE" id="PS50165">
    <property type="entry name" value="UVRC"/>
    <property type="match status" value="1"/>
</dbReference>
<dbReference type="GO" id="GO:0003677">
    <property type="term" value="F:DNA binding"/>
    <property type="evidence" value="ECO:0007669"/>
    <property type="project" value="UniProtKB-UniRule"/>
</dbReference>
<dbReference type="InterPro" id="IPR004791">
    <property type="entry name" value="UvrC"/>
</dbReference>
<dbReference type="GO" id="GO:0009381">
    <property type="term" value="F:excinuclease ABC activity"/>
    <property type="evidence" value="ECO:0007669"/>
    <property type="project" value="UniProtKB-UniRule"/>
</dbReference>
<dbReference type="Gene3D" id="3.40.1440.10">
    <property type="entry name" value="GIY-YIG endonuclease"/>
    <property type="match status" value="1"/>
</dbReference>
<dbReference type="SMART" id="SM00465">
    <property type="entry name" value="GIYc"/>
    <property type="match status" value="1"/>
</dbReference>
<dbReference type="AlphaFoldDB" id="A0A1X7FDX6"/>
<keyword evidence="5 7" id="KW-0234">DNA repair</keyword>
<keyword evidence="2 7" id="KW-0227">DNA damage</keyword>
<evidence type="ECO:0000313" key="13">
    <source>
        <dbReference type="Proteomes" id="UP000192903"/>
    </source>
</evidence>
<keyword evidence="4 7" id="KW-0267">Excision nuclease</keyword>
<dbReference type="CDD" id="cd10434">
    <property type="entry name" value="GIY-YIG_UvrC_Cho"/>
    <property type="match status" value="1"/>
</dbReference>
<name>A0A1X7FDX6_9HYPH</name>
<comment type="subunit">
    <text evidence="7">Interacts with UvrB in an incision complex.</text>
</comment>
<evidence type="ECO:0000259" key="11">
    <source>
        <dbReference type="PROSITE" id="PS50165"/>
    </source>
</evidence>
<feature type="compositionally biased region" description="Acidic residues" evidence="8">
    <location>
        <begin position="14"/>
        <end position="24"/>
    </location>
</feature>
<dbReference type="InterPro" id="IPR003583">
    <property type="entry name" value="Hlx-hairpin-Hlx_DNA-bd_motif"/>
</dbReference>
<dbReference type="SMART" id="SM00278">
    <property type="entry name" value="HhH1"/>
    <property type="match status" value="2"/>
</dbReference>
<dbReference type="SUPFAM" id="SSF47781">
    <property type="entry name" value="RuvA domain 2-like"/>
    <property type="match status" value="1"/>
</dbReference>
<dbReference type="InterPro" id="IPR035901">
    <property type="entry name" value="GIY-YIG_endonuc_sf"/>
</dbReference>
<dbReference type="PANTHER" id="PTHR30562:SF1">
    <property type="entry name" value="UVRABC SYSTEM PROTEIN C"/>
    <property type="match status" value="1"/>
</dbReference>
<dbReference type="RefSeq" id="WP_085422937.1">
    <property type="nucleotide sequence ID" value="NZ_FXAF01000006.1"/>
</dbReference>
<evidence type="ECO:0000256" key="8">
    <source>
        <dbReference type="SAM" id="MobiDB-lite"/>
    </source>
</evidence>
<dbReference type="PROSITE" id="PS50151">
    <property type="entry name" value="UVR"/>
    <property type="match status" value="1"/>
</dbReference>
<feature type="domain" description="GIY-YIG" evidence="10">
    <location>
        <begin position="63"/>
        <end position="141"/>
    </location>
</feature>
<dbReference type="Gene3D" id="3.30.420.340">
    <property type="entry name" value="UvrC, RNAse H endonuclease domain"/>
    <property type="match status" value="1"/>
</dbReference>
<protein>
    <recommendedName>
        <fullName evidence="7">UvrABC system protein C</fullName>
        <shortName evidence="7">Protein UvrC</shortName>
    </recommendedName>
    <alternativeName>
        <fullName evidence="7">Excinuclease ABC subunit C</fullName>
    </alternativeName>
</protein>
<dbReference type="SUPFAM" id="SSF82771">
    <property type="entry name" value="GIY-YIG endonuclease"/>
    <property type="match status" value="1"/>
</dbReference>
<proteinExistence type="inferred from homology"/>
<evidence type="ECO:0000259" key="9">
    <source>
        <dbReference type="PROSITE" id="PS50151"/>
    </source>
</evidence>
<dbReference type="GO" id="GO:0005737">
    <property type="term" value="C:cytoplasm"/>
    <property type="evidence" value="ECO:0007669"/>
    <property type="project" value="UniProtKB-SubCell"/>
</dbReference>
<keyword evidence="3 7" id="KW-0228">DNA excision</keyword>
<comment type="function">
    <text evidence="7">The UvrABC repair system catalyzes the recognition and processing of DNA lesions. UvrC both incises the 5' and 3' sides of the lesion. The N-terminal half is responsible for the 3' incision and the C-terminal half is responsible for the 5' incision.</text>
</comment>
<evidence type="ECO:0000256" key="1">
    <source>
        <dbReference type="ARBA" id="ARBA00022490"/>
    </source>
</evidence>
<dbReference type="Pfam" id="PF08459">
    <property type="entry name" value="UvrC_RNaseH_dom"/>
    <property type="match status" value="1"/>
</dbReference>
<keyword evidence="6 7" id="KW-0742">SOS response</keyword>
<evidence type="ECO:0000313" key="12">
    <source>
        <dbReference type="EMBL" id="SMF50623.1"/>
    </source>
</evidence>